<evidence type="ECO:0000259" key="1">
    <source>
        <dbReference type="Pfam" id="PF12728"/>
    </source>
</evidence>
<dbReference type="InterPro" id="IPR009061">
    <property type="entry name" value="DNA-bd_dom_put_sf"/>
</dbReference>
<proteinExistence type="predicted"/>
<dbReference type="Proteomes" id="UP000076482">
    <property type="component" value="Unassembled WGS sequence"/>
</dbReference>
<evidence type="ECO:0000313" key="2">
    <source>
        <dbReference type="EMBL" id="KZD56632.1"/>
    </source>
</evidence>
<dbReference type="Pfam" id="PF12728">
    <property type="entry name" value="HTH_17"/>
    <property type="match status" value="1"/>
</dbReference>
<dbReference type="PATRIC" id="fig|1396.535.peg.2036"/>
<reference evidence="2 3" key="1">
    <citation type="submission" date="2015-09" db="EMBL/GenBank/DDBJ databases">
        <title>Bacillus cereus food isolates.</title>
        <authorList>
            <person name="Boekhorst J."/>
        </authorList>
    </citation>
    <scope>NUCLEOTIDE SEQUENCE [LARGE SCALE GENOMIC DNA]</scope>
    <source>
        <strain evidence="2 3">B4088</strain>
    </source>
</reference>
<dbReference type="SUPFAM" id="SSF46955">
    <property type="entry name" value="Putative DNA-binding domain"/>
    <property type="match status" value="1"/>
</dbReference>
<dbReference type="InterPro" id="IPR041657">
    <property type="entry name" value="HTH_17"/>
</dbReference>
<evidence type="ECO:0000313" key="3">
    <source>
        <dbReference type="Proteomes" id="UP000076482"/>
    </source>
</evidence>
<dbReference type="AlphaFoldDB" id="A0A164LQD0"/>
<protein>
    <recommendedName>
        <fullName evidence="1">Helix-turn-helix domain-containing protein</fullName>
    </recommendedName>
</protein>
<organism evidence="2 3">
    <name type="scientific">Bacillus cereus</name>
    <dbReference type="NCBI Taxonomy" id="1396"/>
    <lineage>
        <taxon>Bacteria</taxon>
        <taxon>Bacillati</taxon>
        <taxon>Bacillota</taxon>
        <taxon>Bacilli</taxon>
        <taxon>Bacillales</taxon>
        <taxon>Bacillaceae</taxon>
        <taxon>Bacillus</taxon>
        <taxon>Bacillus cereus group</taxon>
    </lineage>
</organism>
<dbReference type="RefSeq" id="WP_063262689.1">
    <property type="nucleotide sequence ID" value="NZ_LJKE01000094.1"/>
</dbReference>
<sequence>MAKVYSIKEAAEILGKHVETIERWFHLGELPKIFRNNDKEGGGISENDLLNLNKVVVFIWKK</sequence>
<dbReference type="EMBL" id="LJKE01000094">
    <property type="protein sequence ID" value="KZD56632.1"/>
    <property type="molecule type" value="Genomic_DNA"/>
</dbReference>
<accession>A0A164LQD0</accession>
<feature type="domain" description="Helix-turn-helix" evidence="1">
    <location>
        <begin position="4"/>
        <end position="39"/>
    </location>
</feature>
<name>A0A164LQD0_BACCE</name>
<comment type="caution">
    <text evidence="2">The sequence shown here is derived from an EMBL/GenBank/DDBJ whole genome shotgun (WGS) entry which is preliminary data.</text>
</comment>
<gene>
    <name evidence="2" type="ORF">B4088_5076</name>
</gene>